<feature type="compositionally biased region" description="Basic residues" evidence="2">
    <location>
        <begin position="160"/>
        <end position="179"/>
    </location>
</feature>
<dbReference type="SUPFAM" id="SSF57756">
    <property type="entry name" value="Retrovirus zinc finger-like domains"/>
    <property type="match status" value="1"/>
</dbReference>
<dbReference type="EnsemblPlants" id="AUR62043943-RA">
    <property type="protein sequence ID" value="AUR62043943-RA:cds"/>
    <property type="gene ID" value="AUR62043943"/>
</dbReference>
<evidence type="ECO:0000313" key="5">
    <source>
        <dbReference type="Proteomes" id="UP000596660"/>
    </source>
</evidence>
<feature type="domain" description="CCHC-type" evidence="3">
    <location>
        <begin position="188"/>
        <end position="203"/>
    </location>
</feature>
<dbReference type="GO" id="GO:0008270">
    <property type="term" value="F:zinc ion binding"/>
    <property type="evidence" value="ECO:0007669"/>
    <property type="project" value="UniProtKB-KW"/>
</dbReference>
<feature type="compositionally biased region" description="Basic and acidic residues" evidence="2">
    <location>
        <begin position="501"/>
        <end position="513"/>
    </location>
</feature>
<keyword evidence="1" id="KW-0863">Zinc-finger</keyword>
<dbReference type="InterPro" id="IPR001878">
    <property type="entry name" value="Znf_CCHC"/>
</dbReference>
<dbReference type="Pfam" id="PF22936">
    <property type="entry name" value="Pol_BBD"/>
    <property type="match status" value="1"/>
</dbReference>
<dbReference type="PROSITE" id="PS50158">
    <property type="entry name" value="ZF_CCHC"/>
    <property type="match status" value="1"/>
</dbReference>
<feature type="compositionally biased region" description="Low complexity" evidence="2">
    <location>
        <begin position="146"/>
        <end position="156"/>
    </location>
</feature>
<feature type="region of interest" description="Disordered" evidence="2">
    <location>
        <begin position="501"/>
        <end position="525"/>
    </location>
</feature>
<accession>A0A803NCW4</accession>
<protein>
    <recommendedName>
        <fullName evidence="3">CCHC-type domain-containing protein</fullName>
    </recommendedName>
</protein>
<dbReference type="InterPro" id="IPR054722">
    <property type="entry name" value="PolX-like_BBD"/>
</dbReference>
<reference evidence="4" key="2">
    <citation type="submission" date="2021-03" db="UniProtKB">
        <authorList>
            <consortium name="EnsemblPlants"/>
        </authorList>
    </citation>
    <scope>IDENTIFICATION</scope>
</reference>
<organism evidence="4 5">
    <name type="scientific">Chenopodium quinoa</name>
    <name type="common">Quinoa</name>
    <dbReference type="NCBI Taxonomy" id="63459"/>
    <lineage>
        <taxon>Eukaryota</taxon>
        <taxon>Viridiplantae</taxon>
        <taxon>Streptophyta</taxon>
        <taxon>Embryophyta</taxon>
        <taxon>Tracheophyta</taxon>
        <taxon>Spermatophyta</taxon>
        <taxon>Magnoliopsida</taxon>
        <taxon>eudicotyledons</taxon>
        <taxon>Gunneridae</taxon>
        <taxon>Pentapetalae</taxon>
        <taxon>Caryophyllales</taxon>
        <taxon>Chenopodiaceae</taxon>
        <taxon>Chenopodioideae</taxon>
        <taxon>Atripliceae</taxon>
        <taxon>Chenopodium</taxon>
    </lineage>
</organism>
<keyword evidence="5" id="KW-1185">Reference proteome</keyword>
<feature type="region of interest" description="Disordered" evidence="2">
    <location>
        <begin position="142"/>
        <end position="179"/>
    </location>
</feature>
<dbReference type="Gramene" id="AUR62043943-RA">
    <property type="protein sequence ID" value="AUR62043943-RA:cds"/>
    <property type="gene ID" value="AUR62043943"/>
</dbReference>
<proteinExistence type="predicted"/>
<keyword evidence="1" id="KW-0479">Metal-binding</keyword>
<dbReference type="Pfam" id="PF14223">
    <property type="entry name" value="Retrotran_gag_2"/>
    <property type="match status" value="1"/>
</dbReference>
<dbReference type="AlphaFoldDB" id="A0A803NCW4"/>
<evidence type="ECO:0000313" key="4">
    <source>
        <dbReference type="EnsemblPlants" id="AUR62043943-RA:cds"/>
    </source>
</evidence>
<dbReference type="InterPro" id="IPR036875">
    <property type="entry name" value="Znf_CCHC_sf"/>
</dbReference>
<dbReference type="Proteomes" id="UP000596660">
    <property type="component" value="Unplaced"/>
</dbReference>
<feature type="compositionally biased region" description="Polar residues" evidence="2">
    <location>
        <begin position="514"/>
        <end position="525"/>
    </location>
</feature>
<reference evidence="4" key="1">
    <citation type="journal article" date="2017" name="Nature">
        <title>The genome of Chenopodium quinoa.</title>
        <authorList>
            <person name="Jarvis D.E."/>
            <person name="Ho Y.S."/>
            <person name="Lightfoot D.J."/>
            <person name="Schmoeckel S.M."/>
            <person name="Li B."/>
            <person name="Borm T.J.A."/>
            <person name="Ohyanagi H."/>
            <person name="Mineta K."/>
            <person name="Michell C.T."/>
            <person name="Saber N."/>
            <person name="Kharbatia N.M."/>
            <person name="Rupper R.R."/>
            <person name="Sharp A.R."/>
            <person name="Dally N."/>
            <person name="Boughton B.A."/>
            <person name="Woo Y.H."/>
            <person name="Gao G."/>
            <person name="Schijlen E.G.W.M."/>
            <person name="Guo X."/>
            <person name="Momin A.A."/>
            <person name="Negrao S."/>
            <person name="Al-Babili S."/>
            <person name="Gehring C."/>
            <person name="Roessner U."/>
            <person name="Jung C."/>
            <person name="Murphy K."/>
            <person name="Arold S.T."/>
            <person name="Gojobori T."/>
            <person name="van der Linden C.G."/>
            <person name="van Loo E.N."/>
            <person name="Jellen E.N."/>
            <person name="Maughan P.J."/>
            <person name="Tester M."/>
        </authorList>
    </citation>
    <scope>NUCLEOTIDE SEQUENCE [LARGE SCALE GENOMIC DNA]</scope>
    <source>
        <strain evidence="4">cv. PI 614886</strain>
    </source>
</reference>
<evidence type="ECO:0000256" key="1">
    <source>
        <dbReference type="PROSITE-ProRule" id="PRU00047"/>
    </source>
</evidence>
<evidence type="ECO:0000259" key="3">
    <source>
        <dbReference type="PROSITE" id="PS50158"/>
    </source>
</evidence>
<evidence type="ECO:0000256" key="2">
    <source>
        <dbReference type="SAM" id="MobiDB-lite"/>
    </source>
</evidence>
<dbReference type="PANTHER" id="PTHR36789:SF1">
    <property type="entry name" value="TRANSMEMBRANE PROTEIN"/>
    <property type="match status" value="1"/>
</dbReference>
<dbReference type="PANTHER" id="PTHR36789">
    <property type="entry name" value="TRANSMEMBRANE PROTEIN"/>
    <property type="match status" value="1"/>
</dbReference>
<sequence length="608" mass="68498">MKEDEWKVLDKQALGVIRLTLAKSVAYNVKDVTTTIGVIKALSNMYEKPSAMNKVFLMRRLFEIEMNDSGSAPEYINEFNSIIPQLASVEIKFDDEVRSLILLSSLPRSWDTVVASISNTFGKSKFKCDDVRDLILSESLRRKNSGESSGGAYSSEGRGRGRQQRGAQRGRWKSRGRSKSKGKVNIVCWGCGVKGHTKRECPNPKKKGGLNHKNHDDASLSVSLASSDEIDDALILSVDSPIESWILDLGASFHYSPCMEIFQNFKSDKFEKVYHANDEPLDIVGKGDVMIKTSSGSSWKLEDVSSLYKDNFGGKSIEKESIGDEWEFVELDDDDDHLETDERVVMGEPVVVQGEPSTPPTLKKIKLLNVKGNANDVKLLEYILSKAIVLERLYVSSACDGYGDDDRERDQLWRQYKLSKTLLLVPRSTEVEFVGGYIHLSNNRCISKWMHCVKTLSDIRILAIPTPRRCMTHQIRPYHVTPRKQFQNLRKLVVCAKEQKNGDENEISKEPKPNNENGTEASDDQQTPLFKLRWTDLLLDPDPDNVLAVGLTGLLTWASVQVVWQLLAVSLAIVELSSRKLQESRLLLSTVHSEKSSLLDQMLQSHRF</sequence>
<dbReference type="SMART" id="SM00343">
    <property type="entry name" value="ZnF_C2HC"/>
    <property type="match status" value="1"/>
</dbReference>
<dbReference type="GO" id="GO:0003676">
    <property type="term" value="F:nucleic acid binding"/>
    <property type="evidence" value="ECO:0007669"/>
    <property type="project" value="InterPro"/>
</dbReference>
<keyword evidence="1" id="KW-0862">Zinc</keyword>
<name>A0A803NCW4_CHEQI</name>